<dbReference type="Proteomes" id="UP001339167">
    <property type="component" value="Unassembled WGS sequence"/>
</dbReference>
<name>A0ABU7JAT8_9GAMM</name>
<dbReference type="SUPFAM" id="SSF56935">
    <property type="entry name" value="Porins"/>
    <property type="match status" value="1"/>
</dbReference>
<evidence type="ECO:0000313" key="4">
    <source>
        <dbReference type="Proteomes" id="UP001339167"/>
    </source>
</evidence>
<reference evidence="3 4" key="1">
    <citation type="submission" date="2023-06" db="EMBL/GenBank/DDBJ databases">
        <title>Alkalimonas sp., MEB004 an alkaliphilic bacterium isolated from Lonar Lake, India.</title>
        <authorList>
            <person name="Joshi A."/>
            <person name="Thite S."/>
        </authorList>
    </citation>
    <scope>NUCLEOTIDE SEQUENCE [LARGE SCALE GENOMIC DNA]</scope>
    <source>
        <strain evidence="3 4">MEB004</strain>
    </source>
</reference>
<proteinExistence type="predicted"/>
<keyword evidence="4" id="KW-1185">Reference proteome</keyword>
<keyword evidence="1" id="KW-0732">Signal</keyword>
<feature type="chain" id="PRO_5046906120" evidence="1">
    <location>
        <begin position="22"/>
        <end position="378"/>
    </location>
</feature>
<gene>
    <name evidence="3" type="ORF">QWF21_01030</name>
</gene>
<evidence type="ECO:0000259" key="2">
    <source>
        <dbReference type="Pfam" id="PF13609"/>
    </source>
</evidence>
<organism evidence="3 4">
    <name type="scientific">Alkalimonas mucilaginosa</name>
    <dbReference type="NCBI Taxonomy" id="3057676"/>
    <lineage>
        <taxon>Bacteria</taxon>
        <taxon>Pseudomonadati</taxon>
        <taxon>Pseudomonadota</taxon>
        <taxon>Gammaproteobacteria</taxon>
        <taxon>Alkalimonas</taxon>
    </lineage>
</organism>
<dbReference type="InterPro" id="IPR023614">
    <property type="entry name" value="Porin_dom_sf"/>
</dbReference>
<protein>
    <submittedName>
        <fullName evidence="3">Porin</fullName>
    </submittedName>
</protein>
<dbReference type="InterPro" id="IPR033900">
    <property type="entry name" value="Gram_neg_porin_domain"/>
</dbReference>
<sequence length="378" mass="44275">MNHVRAIILTGLCALPFAAMADLHISGFGSIKFGKTFGTVDDPINIGERRDAIFTADFYDVGQYDNDLNFRPESKIAIQGSYSFSPKLSVTAQALAKGVDNFRPEFRWYYLTYRANDNWTFMAGRRNIPMYYYSEFYEVGYAYPWMRPPANLYWWQVTQFDGIHASYNFNWGSLDHTITAFHGNEYSYDNKEMNYYERLYGNPVFQVDEFWTNITGFNWVIEGASFDIRMVYFQNDRDRTRFFNDGTIDKSPSFSQTFMGIGGSYYLNNFTFLFDANYVNYDDPERDTRFPTYLLSVVYRIGDYQPYISYSKADHHRKKATNSKDLEEHQLWSIGVRYDFRPNIAFKIQFDKFDDQGGPGWDYHGSSKLLAAGIDFVF</sequence>
<accession>A0ABU7JAT8</accession>
<comment type="caution">
    <text evidence="3">The sequence shown here is derived from an EMBL/GenBank/DDBJ whole genome shotgun (WGS) entry which is preliminary data.</text>
</comment>
<dbReference type="Pfam" id="PF13609">
    <property type="entry name" value="Porin_4"/>
    <property type="match status" value="1"/>
</dbReference>
<dbReference type="EMBL" id="JAUGZK010000001">
    <property type="protein sequence ID" value="MEE2022812.1"/>
    <property type="molecule type" value="Genomic_DNA"/>
</dbReference>
<evidence type="ECO:0000256" key="1">
    <source>
        <dbReference type="SAM" id="SignalP"/>
    </source>
</evidence>
<feature type="domain" description="Porin" evidence="2">
    <location>
        <begin position="10"/>
        <end position="356"/>
    </location>
</feature>
<dbReference type="Gene3D" id="2.40.160.10">
    <property type="entry name" value="Porin"/>
    <property type="match status" value="1"/>
</dbReference>
<evidence type="ECO:0000313" key="3">
    <source>
        <dbReference type="EMBL" id="MEE2022812.1"/>
    </source>
</evidence>
<dbReference type="RefSeq" id="WP_330086172.1">
    <property type="nucleotide sequence ID" value="NZ_JAUGZK010000001.1"/>
</dbReference>
<feature type="signal peptide" evidence="1">
    <location>
        <begin position="1"/>
        <end position="21"/>
    </location>
</feature>